<gene>
    <name evidence="1" type="ORF">Patl1_23481</name>
</gene>
<sequence>MTGLSGLSCEAVMRKMGFSPTWIKVIMNCLSSVTYSVLINGIPQKPFKPSHGIRQGDPLSPYLFIIGAKALSRLIQDAETEELSKGIPMGHSKMSISHLFYADDCLLFCKANHYE</sequence>
<comment type="caution">
    <text evidence="1">The sequence shown here is derived from an EMBL/GenBank/DDBJ whole genome shotgun (WGS) entry which is preliminary data.</text>
</comment>
<protein>
    <submittedName>
        <fullName evidence="1">Uncharacterized protein</fullName>
    </submittedName>
</protein>
<dbReference type="Proteomes" id="UP001164250">
    <property type="component" value="Chromosome 13"/>
</dbReference>
<name>A0ACC0ZWR9_9ROSI</name>
<organism evidence="1 2">
    <name type="scientific">Pistacia atlantica</name>
    <dbReference type="NCBI Taxonomy" id="434234"/>
    <lineage>
        <taxon>Eukaryota</taxon>
        <taxon>Viridiplantae</taxon>
        <taxon>Streptophyta</taxon>
        <taxon>Embryophyta</taxon>
        <taxon>Tracheophyta</taxon>
        <taxon>Spermatophyta</taxon>
        <taxon>Magnoliopsida</taxon>
        <taxon>eudicotyledons</taxon>
        <taxon>Gunneridae</taxon>
        <taxon>Pentapetalae</taxon>
        <taxon>rosids</taxon>
        <taxon>malvids</taxon>
        <taxon>Sapindales</taxon>
        <taxon>Anacardiaceae</taxon>
        <taxon>Pistacia</taxon>
    </lineage>
</organism>
<proteinExistence type="predicted"/>
<keyword evidence="2" id="KW-1185">Reference proteome</keyword>
<evidence type="ECO:0000313" key="1">
    <source>
        <dbReference type="EMBL" id="KAJ0078578.1"/>
    </source>
</evidence>
<reference evidence="2" key="1">
    <citation type="journal article" date="2023" name="G3 (Bethesda)">
        <title>Genome assembly and association tests identify interacting loci associated with vigor, precocity, and sex in interspecific pistachio rootstocks.</title>
        <authorList>
            <person name="Palmer W."/>
            <person name="Jacygrad E."/>
            <person name="Sagayaradj S."/>
            <person name="Cavanaugh K."/>
            <person name="Han R."/>
            <person name="Bertier L."/>
            <person name="Beede B."/>
            <person name="Kafkas S."/>
            <person name="Golino D."/>
            <person name="Preece J."/>
            <person name="Michelmore R."/>
        </authorList>
    </citation>
    <scope>NUCLEOTIDE SEQUENCE [LARGE SCALE GENOMIC DNA]</scope>
</reference>
<evidence type="ECO:0000313" key="2">
    <source>
        <dbReference type="Proteomes" id="UP001164250"/>
    </source>
</evidence>
<accession>A0ACC0ZWR9</accession>
<dbReference type="EMBL" id="CM047909">
    <property type="protein sequence ID" value="KAJ0078578.1"/>
    <property type="molecule type" value="Genomic_DNA"/>
</dbReference>